<reference evidence="1 2" key="1">
    <citation type="submission" date="2019-01" db="EMBL/GenBank/DDBJ databases">
        <title>Pseudolysobacter antarctica gen. nov., sp. nov., isolated from Fildes Peninsula, Antarctica.</title>
        <authorList>
            <person name="Wei Z."/>
            <person name="Peng F."/>
        </authorList>
    </citation>
    <scope>NUCLEOTIDE SEQUENCE [LARGE SCALE GENOMIC DNA]</scope>
    <source>
        <strain evidence="1 2">AQ6-296</strain>
    </source>
</reference>
<dbReference type="PANTHER" id="PTHR33988">
    <property type="entry name" value="ENDORIBONUCLEASE MAZF-RELATED"/>
    <property type="match status" value="1"/>
</dbReference>
<dbReference type="OrthoDB" id="9808744at2"/>
<evidence type="ECO:0000313" key="1">
    <source>
        <dbReference type="EMBL" id="QBB70431.1"/>
    </source>
</evidence>
<sequence length="132" mass="14601">MDRETEPHRDIYAGIINRGDVFWIGPDESKGSVPGSPHPHVIVQDDVFNHSRISTVIVCALSSNLKRVNELGNVLLEPGEGDLDKQSVVVVSQVSSLYKSRLGQHIGTLSHARVEQILAGMRFQHASFFDRS</sequence>
<dbReference type="RefSeq" id="WP_129832689.1">
    <property type="nucleotide sequence ID" value="NZ_CP035704.1"/>
</dbReference>
<dbReference type="AlphaFoldDB" id="A0A411HIX6"/>
<accession>A0A411HIX6</accession>
<dbReference type="GO" id="GO:0003677">
    <property type="term" value="F:DNA binding"/>
    <property type="evidence" value="ECO:0007669"/>
    <property type="project" value="InterPro"/>
</dbReference>
<dbReference type="EMBL" id="CP035704">
    <property type="protein sequence ID" value="QBB70431.1"/>
    <property type="molecule type" value="Genomic_DNA"/>
</dbReference>
<evidence type="ECO:0000313" key="2">
    <source>
        <dbReference type="Proteomes" id="UP000291562"/>
    </source>
</evidence>
<dbReference type="InterPro" id="IPR011067">
    <property type="entry name" value="Plasmid_toxin/cell-grow_inhib"/>
</dbReference>
<gene>
    <name evidence="1" type="ORF">ELE36_08650</name>
</gene>
<dbReference type="SUPFAM" id="SSF50118">
    <property type="entry name" value="Cell growth inhibitor/plasmid maintenance toxic component"/>
    <property type="match status" value="1"/>
</dbReference>
<dbReference type="Gene3D" id="2.30.30.110">
    <property type="match status" value="1"/>
</dbReference>
<proteinExistence type="predicted"/>
<dbReference type="KEGG" id="xbc:ELE36_08650"/>
<dbReference type="PANTHER" id="PTHR33988:SF2">
    <property type="entry name" value="ENDORIBONUCLEASE MAZF"/>
    <property type="match status" value="1"/>
</dbReference>
<dbReference type="Proteomes" id="UP000291562">
    <property type="component" value="Chromosome"/>
</dbReference>
<dbReference type="GO" id="GO:0006402">
    <property type="term" value="P:mRNA catabolic process"/>
    <property type="evidence" value="ECO:0007669"/>
    <property type="project" value="TreeGrafter"/>
</dbReference>
<dbReference type="Pfam" id="PF02452">
    <property type="entry name" value="PemK_toxin"/>
    <property type="match status" value="1"/>
</dbReference>
<dbReference type="GO" id="GO:0016075">
    <property type="term" value="P:rRNA catabolic process"/>
    <property type="evidence" value="ECO:0007669"/>
    <property type="project" value="TreeGrafter"/>
</dbReference>
<keyword evidence="2" id="KW-1185">Reference proteome</keyword>
<dbReference type="GO" id="GO:0004521">
    <property type="term" value="F:RNA endonuclease activity"/>
    <property type="evidence" value="ECO:0007669"/>
    <property type="project" value="TreeGrafter"/>
</dbReference>
<protein>
    <submittedName>
        <fullName evidence="1">Type II toxin-antitoxin system PemK/MazF family toxin</fullName>
    </submittedName>
</protein>
<organism evidence="1 2">
    <name type="scientific">Pseudolysobacter antarcticus</name>
    <dbReference type="NCBI Taxonomy" id="2511995"/>
    <lineage>
        <taxon>Bacteria</taxon>
        <taxon>Pseudomonadati</taxon>
        <taxon>Pseudomonadota</taxon>
        <taxon>Gammaproteobacteria</taxon>
        <taxon>Lysobacterales</taxon>
        <taxon>Rhodanobacteraceae</taxon>
        <taxon>Pseudolysobacter</taxon>
    </lineage>
</organism>
<name>A0A411HIX6_9GAMM</name>
<dbReference type="InterPro" id="IPR003477">
    <property type="entry name" value="PemK-like"/>
</dbReference>